<evidence type="ECO:0000256" key="1">
    <source>
        <dbReference type="ARBA" id="ARBA00000085"/>
    </source>
</evidence>
<evidence type="ECO:0000256" key="7">
    <source>
        <dbReference type="ARBA" id="ARBA00022840"/>
    </source>
</evidence>
<dbReference type="CDD" id="cd16919">
    <property type="entry name" value="HATPase_CckA-like"/>
    <property type="match status" value="1"/>
</dbReference>
<dbReference type="InterPro" id="IPR001610">
    <property type="entry name" value="PAC"/>
</dbReference>
<feature type="domain" description="PAS" evidence="12">
    <location>
        <begin position="8"/>
        <end position="81"/>
    </location>
</feature>
<evidence type="ECO:0000259" key="11">
    <source>
        <dbReference type="PROSITE" id="PS50110"/>
    </source>
</evidence>
<dbReference type="InterPro" id="IPR035965">
    <property type="entry name" value="PAS-like_dom_sf"/>
</dbReference>
<dbReference type="InterPro" id="IPR000014">
    <property type="entry name" value="PAS"/>
</dbReference>
<evidence type="ECO:0000259" key="10">
    <source>
        <dbReference type="PROSITE" id="PS50109"/>
    </source>
</evidence>
<dbReference type="RefSeq" id="WP_170203407.1">
    <property type="nucleotide sequence ID" value="NZ_CP051685.1"/>
</dbReference>
<dbReference type="CDD" id="cd18161">
    <property type="entry name" value="REC_hyHK_blue-like"/>
    <property type="match status" value="1"/>
</dbReference>
<feature type="domain" description="Histidine kinase" evidence="10">
    <location>
        <begin position="728"/>
        <end position="952"/>
    </location>
</feature>
<feature type="domain" description="PAS" evidence="12">
    <location>
        <begin position="277"/>
        <end position="330"/>
    </location>
</feature>
<evidence type="ECO:0000259" key="13">
    <source>
        <dbReference type="PROSITE" id="PS50113"/>
    </source>
</evidence>
<feature type="domain" description="PAC" evidence="13">
    <location>
        <begin position="82"/>
        <end position="135"/>
    </location>
</feature>
<evidence type="ECO:0000256" key="3">
    <source>
        <dbReference type="ARBA" id="ARBA00022553"/>
    </source>
</evidence>
<evidence type="ECO:0000256" key="6">
    <source>
        <dbReference type="ARBA" id="ARBA00022777"/>
    </source>
</evidence>
<keyword evidence="3 9" id="KW-0597">Phosphoprotein</keyword>
<dbReference type="SUPFAM" id="SSF55781">
    <property type="entry name" value="GAF domain-like"/>
    <property type="match status" value="1"/>
</dbReference>
<evidence type="ECO:0000259" key="12">
    <source>
        <dbReference type="PROSITE" id="PS50112"/>
    </source>
</evidence>
<dbReference type="Gene3D" id="3.30.450.20">
    <property type="entry name" value="PAS domain"/>
    <property type="match status" value="4"/>
</dbReference>
<dbReference type="KEGG" id="mfy:HH212_16175"/>
<dbReference type="Pfam" id="PF02518">
    <property type="entry name" value="HATPase_c"/>
    <property type="match status" value="1"/>
</dbReference>
<keyword evidence="8" id="KW-0902">Two-component regulatory system</keyword>
<dbReference type="InterPro" id="IPR000700">
    <property type="entry name" value="PAS-assoc_C"/>
</dbReference>
<feature type="modified residue" description="4-aspartylphosphate" evidence="9">
    <location>
        <position position="1024"/>
    </location>
</feature>
<dbReference type="InterPro" id="IPR001789">
    <property type="entry name" value="Sig_transdc_resp-reg_receiver"/>
</dbReference>
<dbReference type="SMART" id="SM00065">
    <property type="entry name" value="GAF"/>
    <property type="match status" value="1"/>
</dbReference>
<dbReference type="PROSITE" id="PS50109">
    <property type="entry name" value="HIS_KIN"/>
    <property type="match status" value="1"/>
</dbReference>
<keyword evidence="5" id="KW-0547">Nucleotide-binding</keyword>
<dbReference type="Pfam" id="PF00989">
    <property type="entry name" value="PAS"/>
    <property type="match status" value="1"/>
</dbReference>
<organism evidence="14 15">
    <name type="scientific">Massilia forsythiae</name>
    <dbReference type="NCBI Taxonomy" id="2728020"/>
    <lineage>
        <taxon>Bacteria</taxon>
        <taxon>Pseudomonadati</taxon>
        <taxon>Pseudomonadota</taxon>
        <taxon>Betaproteobacteria</taxon>
        <taxon>Burkholderiales</taxon>
        <taxon>Oxalobacteraceae</taxon>
        <taxon>Telluria group</taxon>
        <taxon>Massilia</taxon>
    </lineage>
</organism>
<dbReference type="GO" id="GO:0005524">
    <property type="term" value="F:ATP binding"/>
    <property type="evidence" value="ECO:0007669"/>
    <property type="project" value="UniProtKB-KW"/>
</dbReference>
<dbReference type="Pfam" id="PF08448">
    <property type="entry name" value="PAS_4"/>
    <property type="match status" value="1"/>
</dbReference>
<dbReference type="Proteomes" id="UP000502415">
    <property type="component" value="Chromosome"/>
</dbReference>
<dbReference type="InterPro" id="IPR003661">
    <property type="entry name" value="HisK_dim/P_dom"/>
</dbReference>
<dbReference type="SUPFAM" id="SSF47384">
    <property type="entry name" value="Homodimeric domain of signal transducing histidine kinase"/>
    <property type="match status" value="1"/>
</dbReference>
<dbReference type="SMART" id="SM00091">
    <property type="entry name" value="PAS"/>
    <property type="match status" value="4"/>
</dbReference>
<dbReference type="InterPro" id="IPR036097">
    <property type="entry name" value="HisK_dim/P_sf"/>
</dbReference>
<dbReference type="Pfam" id="PF00512">
    <property type="entry name" value="HisKA"/>
    <property type="match status" value="1"/>
</dbReference>
<dbReference type="GO" id="GO:0006355">
    <property type="term" value="P:regulation of DNA-templated transcription"/>
    <property type="evidence" value="ECO:0007669"/>
    <property type="project" value="InterPro"/>
</dbReference>
<dbReference type="InterPro" id="IPR013767">
    <property type="entry name" value="PAS_fold"/>
</dbReference>
<evidence type="ECO:0000256" key="5">
    <source>
        <dbReference type="ARBA" id="ARBA00022741"/>
    </source>
</evidence>
<keyword evidence="7" id="KW-0067">ATP-binding</keyword>
<sequence>MPDSHTITDRQARLIIDNAVDYAIIGLDLHGVITSWNVGAANVMGWSAREAIGRPAQMIFTPEDVDAHIPAAEMSAAIRTGRGIDERWHLRKDGSRFWGNGEIMPLRNERGELEGYMKILRDRTAQHEVATALVESEDRYRTLHDAMEEGFCLIEVRCGDDARPIDYRFLETNAAFERHTGLADAVGAWVRDLLPQHEQHWFDIYARIALTGESARFELPSQALGRRYEVFAYRVGDPDKRVVAVLFSDITLRRAKDARLKDSEDHLRQLNGMLRGNEANLRLLLDTIGEGFYAVDRDGLTTTCNAAFLRMMGFARVEDVVGSRLHDLIHHSHPGGAPYAEADCPIYLAASAGIPAHVKEELFFPLHGAPLWVEYRATPILQDGVLQGAICTFQDVSEQRRRDQAQKKAEAFGTALLQLSDSLRDLQDVAAMQAAATGVIGATLEAGRVGYGLVAADNQTFTVPQDWTASGFPSLAGAYRLDDYGLYAADLRAGRTVVIDDVRVDPRTAADPEPLVALSVGALINHPVVEQGRIVAVLYVNDAHARAWRDDEVAFVRDAADRLRQASERRRAELDLHDLNARLESEVEARTAERDRMWNISPDLMVVMAPDGTYRRANPAWKTVLGYEPAELAGIGAAHLAHPDDSAATQAALGLAQNNALPSFENRFRHKDGSYRWIQWAAAPGGDEIFAIGRDVTASREAAERLVQAEEQLRQSQKMEAVGQLTGGLAHDFNNLLAGISGSIELMQMRMQQGRLADLGRYLTAAQGATRRAAALTHRLLAFSRRQTLDPKLTDVNRLVGGMQDMIQRTVGPAVALEVVGAAGLWPVLVDPSQLENALLNLCINARDAMPDGGRVTVETMNKWFDARAARLLDMPEGDYVSLCVSDSGTGMTPEVVARAFEPFFTTKPIGEGTGLGLSMIYGFAQQSGGQVRIYSEVGEGTTVCIYLPRRRGEADAGAAAGEGALPYAQRGATVLVVDDDATVRMLVVDILEELGYAAIEAADGREGLKILASDRAIDLLITDVGLPGGMNGRQMADAARVQRHGLKVLFITGYAENAVIRNGHLDPGMAVLTKPFAMDTMAARIQALIDAPPQG</sequence>
<keyword evidence="6" id="KW-0418">Kinase</keyword>
<dbReference type="EC" id="2.7.13.3" evidence="2"/>
<dbReference type="EMBL" id="CP051685">
    <property type="protein sequence ID" value="QJE01380.1"/>
    <property type="molecule type" value="Genomic_DNA"/>
</dbReference>
<dbReference type="SMART" id="SM00086">
    <property type="entry name" value="PAC"/>
    <property type="match status" value="3"/>
</dbReference>
<keyword evidence="15" id="KW-1185">Reference proteome</keyword>
<evidence type="ECO:0000256" key="4">
    <source>
        <dbReference type="ARBA" id="ARBA00022679"/>
    </source>
</evidence>
<name>A0A7Z2VYF7_9BURK</name>
<evidence type="ECO:0000313" key="14">
    <source>
        <dbReference type="EMBL" id="QJE01380.1"/>
    </source>
</evidence>
<proteinExistence type="predicted"/>
<dbReference type="InterPro" id="IPR013655">
    <property type="entry name" value="PAS_fold_3"/>
</dbReference>
<dbReference type="CDD" id="cd00082">
    <property type="entry name" value="HisKA"/>
    <property type="match status" value="1"/>
</dbReference>
<dbReference type="Gene3D" id="1.10.287.130">
    <property type="match status" value="1"/>
</dbReference>
<dbReference type="Gene3D" id="3.30.450.40">
    <property type="match status" value="1"/>
</dbReference>
<dbReference type="Gene3D" id="3.30.565.10">
    <property type="entry name" value="Histidine kinase-like ATPase, C-terminal domain"/>
    <property type="match status" value="1"/>
</dbReference>
<dbReference type="SUPFAM" id="SSF55785">
    <property type="entry name" value="PYP-like sensor domain (PAS domain)"/>
    <property type="match status" value="4"/>
</dbReference>
<dbReference type="InterPro" id="IPR003018">
    <property type="entry name" value="GAF"/>
</dbReference>
<dbReference type="PROSITE" id="PS50112">
    <property type="entry name" value="PAS"/>
    <property type="match status" value="3"/>
</dbReference>
<evidence type="ECO:0000256" key="2">
    <source>
        <dbReference type="ARBA" id="ARBA00012438"/>
    </source>
</evidence>
<feature type="domain" description="PAS" evidence="12">
    <location>
        <begin position="590"/>
        <end position="660"/>
    </location>
</feature>
<dbReference type="GO" id="GO:0000155">
    <property type="term" value="F:phosphorelay sensor kinase activity"/>
    <property type="evidence" value="ECO:0007669"/>
    <property type="project" value="InterPro"/>
</dbReference>
<dbReference type="InterPro" id="IPR013656">
    <property type="entry name" value="PAS_4"/>
</dbReference>
<dbReference type="InterPro" id="IPR011006">
    <property type="entry name" value="CheY-like_superfamily"/>
</dbReference>
<accession>A0A7Z2VYF7</accession>
<reference evidence="14 15" key="1">
    <citation type="submission" date="2020-04" db="EMBL/GenBank/DDBJ databases">
        <title>Genome sequencing of novel species.</title>
        <authorList>
            <person name="Heo J."/>
            <person name="Kim S.-J."/>
            <person name="Kim J.-S."/>
            <person name="Hong S.-B."/>
            <person name="Kwon S.-W."/>
        </authorList>
    </citation>
    <scope>NUCLEOTIDE SEQUENCE [LARGE SCALE GENOMIC DNA]</scope>
    <source>
        <strain evidence="14 15">GN2-R2</strain>
    </source>
</reference>
<dbReference type="Pfam" id="PF08447">
    <property type="entry name" value="PAS_3"/>
    <property type="match status" value="1"/>
</dbReference>
<feature type="domain" description="Response regulatory" evidence="11">
    <location>
        <begin position="974"/>
        <end position="1090"/>
    </location>
</feature>
<dbReference type="NCBIfam" id="TIGR00229">
    <property type="entry name" value="sensory_box"/>
    <property type="match status" value="3"/>
</dbReference>
<dbReference type="Pfam" id="PF01590">
    <property type="entry name" value="GAF"/>
    <property type="match status" value="1"/>
</dbReference>
<gene>
    <name evidence="14" type="ORF">HH212_16175</name>
</gene>
<dbReference type="Pfam" id="PF00072">
    <property type="entry name" value="Response_reg"/>
    <property type="match status" value="1"/>
</dbReference>
<dbReference type="PRINTS" id="PR00344">
    <property type="entry name" value="BCTRLSENSOR"/>
</dbReference>
<dbReference type="InterPro" id="IPR003594">
    <property type="entry name" value="HATPase_dom"/>
</dbReference>
<dbReference type="SUPFAM" id="SSF52172">
    <property type="entry name" value="CheY-like"/>
    <property type="match status" value="1"/>
</dbReference>
<dbReference type="PROSITE" id="PS50110">
    <property type="entry name" value="RESPONSE_REGULATORY"/>
    <property type="match status" value="1"/>
</dbReference>
<evidence type="ECO:0000313" key="15">
    <source>
        <dbReference type="Proteomes" id="UP000502415"/>
    </source>
</evidence>
<keyword evidence="4" id="KW-0808">Transferase</keyword>
<dbReference type="PANTHER" id="PTHR43065:SF42">
    <property type="entry name" value="TWO-COMPONENT SENSOR PPRA"/>
    <property type="match status" value="1"/>
</dbReference>
<dbReference type="CDD" id="cd00130">
    <property type="entry name" value="PAS"/>
    <property type="match status" value="3"/>
</dbReference>
<dbReference type="PROSITE" id="PS50113">
    <property type="entry name" value="PAC"/>
    <property type="match status" value="1"/>
</dbReference>
<dbReference type="SUPFAM" id="SSF55874">
    <property type="entry name" value="ATPase domain of HSP90 chaperone/DNA topoisomerase II/histidine kinase"/>
    <property type="match status" value="1"/>
</dbReference>
<dbReference type="AlphaFoldDB" id="A0A7Z2VYF7"/>
<protein>
    <recommendedName>
        <fullName evidence="2">histidine kinase</fullName>
        <ecNumber evidence="2">2.7.13.3</ecNumber>
    </recommendedName>
</protein>
<comment type="catalytic activity">
    <reaction evidence="1">
        <text>ATP + protein L-histidine = ADP + protein N-phospho-L-histidine.</text>
        <dbReference type="EC" id="2.7.13.3"/>
    </reaction>
</comment>
<dbReference type="InterPro" id="IPR004358">
    <property type="entry name" value="Sig_transdc_His_kin-like_C"/>
</dbReference>
<dbReference type="InterPro" id="IPR029016">
    <property type="entry name" value="GAF-like_dom_sf"/>
</dbReference>
<evidence type="ECO:0000256" key="9">
    <source>
        <dbReference type="PROSITE-ProRule" id="PRU00169"/>
    </source>
</evidence>
<dbReference type="Gene3D" id="3.40.50.2300">
    <property type="match status" value="1"/>
</dbReference>
<evidence type="ECO:0000256" key="8">
    <source>
        <dbReference type="ARBA" id="ARBA00023012"/>
    </source>
</evidence>
<dbReference type="InterPro" id="IPR036890">
    <property type="entry name" value="HATPase_C_sf"/>
</dbReference>
<dbReference type="SMART" id="SM00448">
    <property type="entry name" value="REC"/>
    <property type="match status" value="1"/>
</dbReference>
<dbReference type="SMART" id="SM00388">
    <property type="entry name" value="HisKA"/>
    <property type="match status" value="1"/>
</dbReference>
<dbReference type="InterPro" id="IPR005467">
    <property type="entry name" value="His_kinase_dom"/>
</dbReference>
<dbReference type="PANTHER" id="PTHR43065">
    <property type="entry name" value="SENSOR HISTIDINE KINASE"/>
    <property type="match status" value="1"/>
</dbReference>
<dbReference type="SMART" id="SM00387">
    <property type="entry name" value="HATPase_c"/>
    <property type="match status" value="1"/>
</dbReference>